<dbReference type="InterPro" id="IPR017867">
    <property type="entry name" value="Tyr_phospatase_low_mol_wt"/>
</dbReference>
<dbReference type="GO" id="GO:0004725">
    <property type="term" value="F:protein tyrosine phosphatase activity"/>
    <property type="evidence" value="ECO:0007669"/>
    <property type="project" value="UniProtKB-EC"/>
</dbReference>
<evidence type="ECO:0000313" key="8">
    <source>
        <dbReference type="EMBL" id="QKZ98478.1"/>
    </source>
</evidence>
<feature type="active site" evidence="6">
    <location>
        <position position="19"/>
    </location>
</feature>
<dbReference type="PANTHER" id="PTHR11717:SF31">
    <property type="entry name" value="LOW MOLECULAR WEIGHT PROTEIN-TYROSINE-PHOSPHATASE ETP-RELATED"/>
    <property type="match status" value="1"/>
</dbReference>
<dbReference type="Gene3D" id="3.40.50.2300">
    <property type="match status" value="1"/>
</dbReference>
<dbReference type="EC" id="3.1.3.48" evidence="2"/>
<feature type="active site" description="Proton donor" evidence="6">
    <location>
        <position position="119"/>
    </location>
</feature>
<dbReference type="InterPro" id="IPR023485">
    <property type="entry name" value="Ptyr_pPase"/>
</dbReference>
<dbReference type="EMBL" id="CP056117">
    <property type="protein sequence ID" value="QKZ98478.1"/>
    <property type="molecule type" value="Genomic_DNA"/>
</dbReference>
<dbReference type="InterPro" id="IPR036196">
    <property type="entry name" value="Ptyr_pPase_sf"/>
</dbReference>
<feature type="active site" description="Nucleophile" evidence="6">
    <location>
        <position position="13"/>
    </location>
</feature>
<evidence type="ECO:0000256" key="5">
    <source>
        <dbReference type="ARBA" id="ARBA00051722"/>
    </source>
</evidence>
<feature type="domain" description="Phosphotyrosine protein phosphatase I" evidence="7">
    <location>
        <begin position="7"/>
        <end position="145"/>
    </location>
</feature>
<evidence type="ECO:0000313" key="9">
    <source>
        <dbReference type="Proteomes" id="UP000509421"/>
    </source>
</evidence>
<evidence type="ECO:0000259" key="7">
    <source>
        <dbReference type="SMART" id="SM00226"/>
    </source>
</evidence>
<dbReference type="PANTHER" id="PTHR11717">
    <property type="entry name" value="LOW MOLECULAR WEIGHT PROTEIN TYROSINE PHOSPHATASE"/>
    <property type="match status" value="1"/>
</dbReference>
<dbReference type="AlphaFoldDB" id="A0A7H8UF60"/>
<dbReference type="FunFam" id="3.40.50.2300:FF:000041">
    <property type="entry name" value="Low molecular weight protein-tyrosine-phosphatase"/>
    <property type="match status" value="1"/>
</dbReference>
<name>A0A7H8UF60_ENTCL</name>
<evidence type="ECO:0000256" key="2">
    <source>
        <dbReference type="ARBA" id="ARBA00013064"/>
    </source>
</evidence>
<dbReference type="Proteomes" id="UP000509421">
    <property type="component" value="Chromosome"/>
</dbReference>
<sequence length="153" mass="17090">MAAIMFDSILVVCTGNICRSPIGERLLRQLLPGKRITSAGIYGLEGSPADVSAQDVARRHGISLEGHRARKLTPQIMWESDLILVMEPAHLRFISDMAPEIRGKSLLFGQWLGPQDIPDPYCKSREAFDYVFGLLGKASQEWAHRLSQQGMKR</sequence>
<comment type="catalytic activity">
    <reaction evidence="5">
        <text>O-phospho-L-tyrosyl-[protein] + H2O = L-tyrosyl-[protein] + phosphate</text>
        <dbReference type="Rhea" id="RHEA:10684"/>
        <dbReference type="Rhea" id="RHEA-COMP:10136"/>
        <dbReference type="Rhea" id="RHEA-COMP:20101"/>
        <dbReference type="ChEBI" id="CHEBI:15377"/>
        <dbReference type="ChEBI" id="CHEBI:43474"/>
        <dbReference type="ChEBI" id="CHEBI:46858"/>
        <dbReference type="ChEBI" id="CHEBI:61978"/>
        <dbReference type="EC" id="3.1.3.48"/>
    </reaction>
</comment>
<accession>A0A7H8UF60</accession>
<protein>
    <recommendedName>
        <fullName evidence="2">protein-tyrosine-phosphatase</fullName>
        <ecNumber evidence="2">3.1.3.48</ecNumber>
    </recommendedName>
</protein>
<dbReference type="Pfam" id="PF01451">
    <property type="entry name" value="LMWPc"/>
    <property type="match status" value="1"/>
</dbReference>
<evidence type="ECO:0000256" key="1">
    <source>
        <dbReference type="ARBA" id="ARBA00011063"/>
    </source>
</evidence>
<dbReference type="SMART" id="SM00226">
    <property type="entry name" value="LMWPc"/>
    <property type="match status" value="1"/>
</dbReference>
<dbReference type="PRINTS" id="PR00719">
    <property type="entry name" value="LMWPTPASE"/>
</dbReference>
<keyword evidence="4" id="KW-0904">Protein phosphatase</keyword>
<dbReference type="CDD" id="cd16343">
    <property type="entry name" value="LMWPTP"/>
    <property type="match status" value="1"/>
</dbReference>
<comment type="similarity">
    <text evidence="1">Belongs to the low molecular weight phosphotyrosine protein phosphatase family.</text>
</comment>
<evidence type="ECO:0000256" key="4">
    <source>
        <dbReference type="ARBA" id="ARBA00022912"/>
    </source>
</evidence>
<organism evidence="8 9">
    <name type="scientific">Enterobacter cloacae</name>
    <dbReference type="NCBI Taxonomy" id="550"/>
    <lineage>
        <taxon>Bacteria</taxon>
        <taxon>Pseudomonadati</taxon>
        <taxon>Pseudomonadota</taxon>
        <taxon>Gammaproteobacteria</taxon>
        <taxon>Enterobacterales</taxon>
        <taxon>Enterobacteriaceae</taxon>
        <taxon>Enterobacter</taxon>
        <taxon>Enterobacter cloacae complex</taxon>
    </lineage>
</organism>
<proteinExistence type="inferred from homology"/>
<evidence type="ECO:0000256" key="3">
    <source>
        <dbReference type="ARBA" id="ARBA00022801"/>
    </source>
</evidence>
<keyword evidence="3" id="KW-0378">Hydrolase</keyword>
<dbReference type="InterPro" id="IPR050438">
    <property type="entry name" value="LMW_PTPase"/>
</dbReference>
<dbReference type="SUPFAM" id="SSF52788">
    <property type="entry name" value="Phosphotyrosine protein phosphatases I"/>
    <property type="match status" value="1"/>
</dbReference>
<reference evidence="8 9" key="1">
    <citation type="submission" date="2020-06" db="EMBL/GenBank/DDBJ databases">
        <title>Long-read sequencing of DSM26481-BlokeschLab.</title>
        <authorList>
            <person name="Blokesch M."/>
        </authorList>
    </citation>
    <scope>NUCLEOTIDE SEQUENCE [LARGE SCALE GENOMIC DNA]</scope>
    <source>
        <strain evidence="8 9">DSM 26481</strain>
    </source>
</reference>
<gene>
    <name evidence="8" type="ORF">HWQ14_12680</name>
</gene>
<evidence type="ECO:0000256" key="6">
    <source>
        <dbReference type="PIRSR" id="PIRSR617867-1"/>
    </source>
</evidence>